<dbReference type="EMBL" id="NGKW01000006">
    <property type="protein sequence ID" value="OTN92834.1"/>
    <property type="molecule type" value="Genomic_DNA"/>
</dbReference>
<evidence type="ECO:0000313" key="2">
    <source>
        <dbReference type="EMBL" id="OTN92834.1"/>
    </source>
</evidence>
<accession>A0A242BBF7</accession>
<feature type="transmembrane region" description="Helical" evidence="1">
    <location>
        <begin position="6"/>
        <end position="26"/>
    </location>
</feature>
<name>A0A242BBF7_ENTFC</name>
<evidence type="ECO:0000313" key="3">
    <source>
        <dbReference type="Proteomes" id="UP000194885"/>
    </source>
</evidence>
<sequence length="137" mass="15432">MKKKKWWLVPLIGVLILLGMGGKLVIDKQNKAEKLQKEMIEVVKSEEAKQVVEEGLKNLDPKALTPEGVIQSYEIDYDSIEHNPMGGIDGTIVVNNDKELYIYFHLNKNSNGIFSSEYVIAGNSSKLGTNLRKERVE</sequence>
<comment type="caution">
    <text evidence="2">The sequence shown here is derived from an EMBL/GenBank/DDBJ whole genome shotgun (WGS) entry which is preliminary data.</text>
</comment>
<reference evidence="2 3" key="1">
    <citation type="submission" date="2017-05" db="EMBL/GenBank/DDBJ databases">
        <title>The Genome Sequence of Enterococcus faecium 7H8_DIV0219.</title>
        <authorList>
            <consortium name="The Broad Institute Genomics Platform"/>
            <consortium name="The Broad Institute Genomic Center for Infectious Diseases"/>
            <person name="Earl A."/>
            <person name="Manson A."/>
            <person name="Schwartman J."/>
            <person name="Gilmore M."/>
            <person name="Abouelleil A."/>
            <person name="Cao P."/>
            <person name="Chapman S."/>
            <person name="Cusick C."/>
            <person name="Shea T."/>
            <person name="Young S."/>
            <person name="Neafsey D."/>
            <person name="Nusbaum C."/>
            <person name="Birren B."/>
        </authorList>
    </citation>
    <scope>NUCLEOTIDE SEQUENCE [LARGE SCALE GENOMIC DNA]</scope>
    <source>
        <strain evidence="2 3">7H8_DIV0219</strain>
    </source>
</reference>
<proteinExistence type="predicted"/>
<organism evidence="2 3">
    <name type="scientific">Enterococcus faecium</name>
    <name type="common">Streptococcus faecium</name>
    <dbReference type="NCBI Taxonomy" id="1352"/>
    <lineage>
        <taxon>Bacteria</taxon>
        <taxon>Bacillati</taxon>
        <taxon>Bacillota</taxon>
        <taxon>Bacilli</taxon>
        <taxon>Lactobacillales</taxon>
        <taxon>Enterococcaceae</taxon>
        <taxon>Enterococcus</taxon>
    </lineage>
</organism>
<evidence type="ECO:0008006" key="4">
    <source>
        <dbReference type="Google" id="ProtNLM"/>
    </source>
</evidence>
<keyword evidence="1" id="KW-1133">Transmembrane helix</keyword>
<dbReference type="InterPro" id="IPR010738">
    <property type="entry name" value="DUF1310"/>
</dbReference>
<dbReference type="Proteomes" id="UP000194885">
    <property type="component" value="Unassembled WGS sequence"/>
</dbReference>
<gene>
    <name evidence="2" type="ORF">A5810_002719</name>
</gene>
<dbReference type="RefSeq" id="WP_086323788.1">
    <property type="nucleotide sequence ID" value="NZ_NGKW01000006.1"/>
</dbReference>
<evidence type="ECO:0000256" key="1">
    <source>
        <dbReference type="SAM" id="Phobius"/>
    </source>
</evidence>
<dbReference type="AlphaFoldDB" id="A0A242BBF7"/>
<keyword evidence="1" id="KW-0472">Membrane</keyword>
<keyword evidence="1" id="KW-0812">Transmembrane</keyword>
<dbReference type="Pfam" id="PF07006">
    <property type="entry name" value="DUF1310"/>
    <property type="match status" value="1"/>
</dbReference>
<protein>
    <recommendedName>
        <fullName evidence="4">DUF1310 family protein</fullName>
    </recommendedName>
</protein>